<name>A0A394DED4_LUPAN</name>
<gene>
    <name evidence="4" type="ORF">TanjilG_31628</name>
</gene>
<proteinExistence type="predicted"/>
<protein>
    <recommendedName>
        <fullName evidence="3">DUF7745 domain-containing protein</fullName>
    </recommendedName>
</protein>
<feature type="coiled-coil region" evidence="1">
    <location>
        <begin position="232"/>
        <end position="283"/>
    </location>
</feature>
<dbReference type="OrthoDB" id="1460580at2759"/>
<accession>A0A394DED4</accession>
<evidence type="ECO:0000256" key="2">
    <source>
        <dbReference type="SAM" id="MobiDB-lite"/>
    </source>
</evidence>
<dbReference type="Pfam" id="PF24924">
    <property type="entry name" value="DUF7745"/>
    <property type="match status" value="1"/>
</dbReference>
<dbReference type="Proteomes" id="UP000188354">
    <property type="component" value="Unassembled WGS sequence"/>
</dbReference>
<feature type="coiled-coil region" evidence="1">
    <location>
        <begin position="118"/>
        <end position="152"/>
    </location>
</feature>
<feature type="region of interest" description="Disordered" evidence="2">
    <location>
        <begin position="85"/>
        <end position="104"/>
    </location>
</feature>
<reference evidence="4 5" key="1">
    <citation type="journal article" date="2017" name="Plant Biotechnol. J.">
        <title>A comprehensive draft genome sequence for lupin (Lupinus angustifolius), an emerging health food: insights into plant-microbe interactions and legume evolution.</title>
        <authorList>
            <person name="Hane J.K."/>
            <person name="Ming Y."/>
            <person name="Kamphuis L.G."/>
            <person name="Nelson M.N."/>
            <person name="Garg G."/>
            <person name="Atkins C.A."/>
            <person name="Bayer P.E."/>
            <person name="Bravo A."/>
            <person name="Bringans S."/>
            <person name="Cannon S."/>
            <person name="Edwards D."/>
            <person name="Foley R."/>
            <person name="Gao L.L."/>
            <person name="Harrison M.J."/>
            <person name="Huang W."/>
            <person name="Hurgobin B."/>
            <person name="Li S."/>
            <person name="Liu C.W."/>
            <person name="McGrath A."/>
            <person name="Morahan G."/>
            <person name="Murray J."/>
            <person name="Weller J."/>
            <person name="Jian J."/>
            <person name="Singh K.B."/>
        </authorList>
    </citation>
    <scope>NUCLEOTIDE SEQUENCE [LARGE SCALE GENOMIC DNA]</scope>
    <source>
        <strain evidence="5">cv. Tanjil</strain>
        <tissue evidence="4">Whole plant</tissue>
    </source>
</reference>
<organism evidence="4 5">
    <name type="scientific">Lupinus angustifolius</name>
    <name type="common">Narrow-leaved blue lupine</name>
    <dbReference type="NCBI Taxonomy" id="3871"/>
    <lineage>
        <taxon>Eukaryota</taxon>
        <taxon>Viridiplantae</taxon>
        <taxon>Streptophyta</taxon>
        <taxon>Embryophyta</taxon>
        <taxon>Tracheophyta</taxon>
        <taxon>Spermatophyta</taxon>
        <taxon>Magnoliopsida</taxon>
        <taxon>eudicotyledons</taxon>
        <taxon>Gunneridae</taxon>
        <taxon>Pentapetalae</taxon>
        <taxon>rosids</taxon>
        <taxon>fabids</taxon>
        <taxon>Fabales</taxon>
        <taxon>Fabaceae</taxon>
        <taxon>Papilionoideae</taxon>
        <taxon>50 kb inversion clade</taxon>
        <taxon>genistoids sensu lato</taxon>
        <taxon>core genistoids</taxon>
        <taxon>Genisteae</taxon>
        <taxon>Lupinus</taxon>
    </lineage>
</organism>
<keyword evidence="1" id="KW-0175">Coiled coil</keyword>
<dbReference type="KEGG" id="lang:109339671"/>
<evidence type="ECO:0000259" key="3">
    <source>
        <dbReference type="Pfam" id="PF24924"/>
    </source>
</evidence>
<feature type="domain" description="DUF7745" evidence="3">
    <location>
        <begin position="11"/>
        <end position="99"/>
    </location>
</feature>
<comment type="caution">
    <text evidence="4">The sequence shown here is derived from an EMBL/GenBank/DDBJ whole genome shotgun (WGS) entry which is preliminary data.</text>
</comment>
<dbReference type="EMBL" id="MLAU01022091">
    <property type="protein sequence ID" value="OIW21299.1"/>
    <property type="molecule type" value="Genomic_DNA"/>
</dbReference>
<evidence type="ECO:0000313" key="5">
    <source>
        <dbReference type="Proteomes" id="UP000188354"/>
    </source>
</evidence>
<sequence length="389" mass="45466">MSIGGCVIGVKKNMIIRCDSYNNVPLLGTNGCYFYTPELVLRQLERMQIRPSDEPRGKVRLYEHDDELIKKAKDAWDNLVVRDDQQRGTARVHSTPEYDSSRATRVGEVTISPPLPREENLSSKEKELQDMIETLREEMNIVDGKRQDAQIEIIRRNHETEKLKKELKIEKEAFVPSTLKKGKTKASVEICKLKEQLEAHRRIMEMDSQKRIELKEELKSFKRAIHLRDVRIAELERDLRSSQQEVVMGQDQVVHLTERVSHLQEVQQNMDKYQEVVAKAKCKTKWYKRRAYELQSECNNMGLELKWEEEDKQKELEAAKRITEEVEGCKEMWKHRSISMLGHWETLSYGWLEDFESVYQGSIIVGVNLPTKVRAFFNGYHNTTQGVGN</sequence>
<dbReference type="InterPro" id="IPR056647">
    <property type="entry name" value="DUF7745"/>
</dbReference>
<keyword evidence="5" id="KW-1185">Reference proteome</keyword>
<evidence type="ECO:0000256" key="1">
    <source>
        <dbReference type="SAM" id="Coils"/>
    </source>
</evidence>
<evidence type="ECO:0000313" key="4">
    <source>
        <dbReference type="EMBL" id="OIW21299.1"/>
    </source>
</evidence>
<dbReference type="Gramene" id="OIW21299">
    <property type="protein sequence ID" value="OIW21299"/>
    <property type="gene ID" value="TanjilG_31628"/>
</dbReference>
<dbReference type="AlphaFoldDB" id="A0A394DED4"/>